<keyword evidence="6 9" id="KW-0443">Lipid metabolism</keyword>
<evidence type="ECO:0000256" key="9">
    <source>
        <dbReference type="RuleBase" id="RU363097"/>
    </source>
</evidence>
<dbReference type="Pfam" id="PF07993">
    <property type="entry name" value="NAD_binding_4"/>
    <property type="match status" value="1"/>
</dbReference>
<feature type="domain" description="Thioester reductase (TE)" evidence="11">
    <location>
        <begin position="18"/>
        <end position="287"/>
    </location>
</feature>
<organism evidence="12 13">
    <name type="scientific">Mesorhabditis belari</name>
    <dbReference type="NCBI Taxonomy" id="2138241"/>
    <lineage>
        <taxon>Eukaryota</taxon>
        <taxon>Metazoa</taxon>
        <taxon>Ecdysozoa</taxon>
        <taxon>Nematoda</taxon>
        <taxon>Chromadorea</taxon>
        <taxon>Rhabditida</taxon>
        <taxon>Rhabditina</taxon>
        <taxon>Rhabditomorpha</taxon>
        <taxon>Rhabditoidea</taxon>
        <taxon>Rhabditidae</taxon>
        <taxon>Mesorhabditinae</taxon>
        <taxon>Mesorhabditis</taxon>
    </lineage>
</organism>
<protein>
    <recommendedName>
        <fullName evidence="9">Fatty acyl-CoA reductase</fullName>
        <ecNumber evidence="9">1.2.1.84</ecNumber>
    </recommendedName>
</protein>
<keyword evidence="9" id="KW-0560">Oxidoreductase</keyword>
<evidence type="ECO:0000313" key="12">
    <source>
        <dbReference type="Proteomes" id="UP000887575"/>
    </source>
</evidence>
<evidence type="ECO:0000256" key="8">
    <source>
        <dbReference type="ARBA" id="ARBA00052530"/>
    </source>
</evidence>
<evidence type="ECO:0000259" key="11">
    <source>
        <dbReference type="Pfam" id="PF07993"/>
    </source>
</evidence>
<dbReference type="GO" id="GO:0035336">
    <property type="term" value="P:long-chain fatty-acyl-CoA metabolic process"/>
    <property type="evidence" value="ECO:0007669"/>
    <property type="project" value="TreeGrafter"/>
</dbReference>
<dbReference type="GO" id="GO:0005777">
    <property type="term" value="C:peroxisome"/>
    <property type="evidence" value="ECO:0007669"/>
    <property type="project" value="TreeGrafter"/>
</dbReference>
<dbReference type="Proteomes" id="UP000887575">
    <property type="component" value="Unassembled WGS sequence"/>
</dbReference>
<evidence type="ECO:0000259" key="10">
    <source>
        <dbReference type="Pfam" id="PF03015"/>
    </source>
</evidence>
<evidence type="ECO:0000256" key="3">
    <source>
        <dbReference type="ARBA" id="ARBA00022516"/>
    </source>
</evidence>
<evidence type="ECO:0000256" key="7">
    <source>
        <dbReference type="ARBA" id="ARBA00023136"/>
    </source>
</evidence>
<dbReference type="FunFam" id="3.40.50.720:FF:000143">
    <property type="entry name" value="Fatty acyl-CoA reductase"/>
    <property type="match status" value="1"/>
</dbReference>
<dbReference type="GO" id="GO:0016020">
    <property type="term" value="C:membrane"/>
    <property type="evidence" value="ECO:0007669"/>
    <property type="project" value="UniProtKB-SubCell"/>
</dbReference>
<dbReference type="GO" id="GO:0102965">
    <property type="term" value="F:alcohol-forming long-chain fatty acyl-CoA reductase activity"/>
    <property type="evidence" value="ECO:0007669"/>
    <property type="project" value="UniProtKB-EC"/>
</dbReference>
<dbReference type="CDD" id="cd05236">
    <property type="entry name" value="FAR-N_SDR_e"/>
    <property type="match status" value="1"/>
</dbReference>
<dbReference type="Gene3D" id="3.40.50.720">
    <property type="entry name" value="NAD(P)-binding Rossmann-like Domain"/>
    <property type="match status" value="1"/>
</dbReference>
<dbReference type="InterPro" id="IPR033640">
    <property type="entry name" value="FAR_C"/>
</dbReference>
<sequence length="536" mass="61761">MSSHRRIEDVLADRSVFVTGFTGFLGKVLVEKLIYSVPKIKKVYCLIRPQKGHSPNDRLQKILESTLFNRIRSVNPGILSKIHAVAGDLTEDGLGLNQHDHQEICDNVHVVFHCAATVRFDEPLQDAVQMNLMGTARIVALCHSIHNLLCLMHTSTAYANCDLKMTDEKIYDSPVAPSKLLEAVDWMDEEIIDMITPKLLGNRPNTYTLTKALAESFLKEEGHRIPTIIVRPSIIGSCWREPIPGWTDNYNGATGVFAAVATGALTNMRGSSASRADIVPVDIVSNMCIAAAAHRMQTQYSEIPVMHCASGDLNPVYWSFIVSLVDRFYVEYPITNMMRVPAGTFHQSHLMWWINWKFYHHLPSQIADWTNGIMGKRKRYMRLYGKVERMIEALHYFTTNEWIFRSTALPKLYDELTTEDKHTFNFDIRQVDWHSYMFDYFMGTRRHVLKEELETIPEGLKLAQKLRYKRFLLQAVLCFVGLRLFGWNKTTKRQRWTSWALAVLTAHWYTNRHSGPPVKMKTLEEYKKNAMQTFYC</sequence>
<dbReference type="EC" id="1.2.1.84" evidence="9"/>
<keyword evidence="9" id="KW-0521">NADP</keyword>
<accession>A0AAF3EBP9</accession>
<keyword evidence="5 9" id="KW-1133">Transmembrane helix</keyword>
<reference evidence="13" key="1">
    <citation type="submission" date="2024-02" db="UniProtKB">
        <authorList>
            <consortium name="WormBaseParasite"/>
        </authorList>
    </citation>
    <scope>IDENTIFICATION</scope>
</reference>
<evidence type="ECO:0000256" key="4">
    <source>
        <dbReference type="ARBA" id="ARBA00022692"/>
    </source>
</evidence>
<name>A0AAF3EBP9_9BILA</name>
<dbReference type="InterPro" id="IPR036291">
    <property type="entry name" value="NAD(P)-bd_dom_sf"/>
</dbReference>
<dbReference type="SUPFAM" id="SSF51735">
    <property type="entry name" value="NAD(P)-binding Rossmann-fold domains"/>
    <property type="match status" value="1"/>
</dbReference>
<keyword evidence="3 9" id="KW-0444">Lipid biosynthesis</keyword>
<comment type="subcellular location">
    <subcellularLocation>
        <location evidence="1">Membrane</location>
        <topology evidence="1">Multi-pass membrane protein</topology>
    </subcellularLocation>
</comment>
<comment type="function">
    <text evidence="9">Catalyzes the reduction of fatty acyl-CoA to fatty alcohols.</text>
</comment>
<evidence type="ECO:0000256" key="5">
    <source>
        <dbReference type="ARBA" id="ARBA00022989"/>
    </source>
</evidence>
<dbReference type="CDD" id="cd09071">
    <property type="entry name" value="FAR_C"/>
    <property type="match status" value="1"/>
</dbReference>
<feature type="transmembrane region" description="Helical" evidence="9">
    <location>
        <begin position="471"/>
        <end position="488"/>
    </location>
</feature>
<dbReference type="InterPro" id="IPR013120">
    <property type="entry name" value="FAR_NAD-bd"/>
</dbReference>
<proteinExistence type="inferred from homology"/>
<dbReference type="InterPro" id="IPR026055">
    <property type="entry name" value="FAR"/>
</dbReference>
<evidence type="ECO:0000313" key="13">
    <source>
        <dbReference type="WBParaSite" id="MBELARI_LOCUS11368"/>
    </source>
</evidence>
<dbReference type="PANTHER" id="PTHR11011">
    <property type="entry name" value="MALE STERILITY PROTEIN 2-RELATED"/>
    <property type="match status" value="1"/>
</dbReference>
<keyword evidence="7 9" id="KW-0472">Membrane</keyword>
<evidence type="ECO:0000256" key="1">
    <source>
        <dbReference type="ARBA" id="ARBA00004141"/>
    </source>
</evidence>
<dbReference type="AlphaFoldDB" id="A0AAF3EBP9"/>
<keyword evidence="12" id="KW-1185">Reference proteome</keyword>
<evidence type="ECO:0000256" key="2">
    <source>
        <dbReference type="ARBA" id="ARBA00005928"/>
    </source>
</evidence>
<keyword evidence="4 9" id="KW-0812">Transmembrane</keyword>
<dbReference type="GO" id="GO:0080019">
    <property type="term" value="F:alcohol-forming very long-chain fatty acyl-CoA reductase activity"/>
    <property type="evidence" value="ECO:0007669"/>
    <property type="project" value="InterPro"/>
</dbReference>
<dbReference type="Pfam" id="PF03015">
    <property type="entry name" value="Sterile"/>
    <property type="match status" value="1"/>
</dbReference>
<evidence type="ECO:0000256" key="6">
    <source>
        <dbReference type="ARBA" id="ARBA00023098"/>
    </source>
</evidence>
<comment type="similarity">
    <text evidence="2 9">Belongs to the fatty acyl-CoA reductase family.</text>
</comment>
<dbReference type="WBParaSite" id="MBELARI_LOCUS11368">
    <property type="protein sequence ID" value="MBELARI_LOCUS11368"/>
    <property type="gene ID" value="MBELARI_LOCUS11368"/>
</dbReference>
<dbReference type="PANTHER" id="PTHR11011:SF45">
    <property type="entry name" value="FATTY ACYL-COA REDUCTASE CG8306-RELATED"/>
    <property type="match status" value="1"/>
</dbReference>
<comment type="catalytic activity">
    <reaction evidence="8 9">
        <text>a long-chain fatty acyl-CoA + 2 NADPH + 2 H(+) = a long-chain primary fatty alcohol + 2 NADP(+) + CoA</text>
        <dbReference type="Rhea" id="RHEA:52716"/>
        <dbReference type="ChEBI" id="CHEBI:15378"/>
        <dbReference type="ChEBI" id="CHEBI:57287"/>
        <dbReference type="ChEBI" id="CHEBI:57783"/>
        <dbReference type="ChEBI" id="CHEBI:58349"/>
        <dbReference type="ChEBI" id="CHEBI:77396"/>
        <dbReference type="ChEBI" id="CHEBI:83139"/>
        <dbReference type="EC" id="1.2.1.84"/>
    </reaction>
</comment>
<feature type="domain" description="Fatty acyl-CoA reductase C-terminal" evidence="10">
    <location>
        <begin position="359"/>
        <end position="451"/>
    </location>
</feature>